<dbReference type="InterPro" id="IPR051816">
    <property type="entry name" value="Glycosyl_Hydrolase_31"/>
</dbReference>
<dbReference type="AlphaFoldDB" id="A0A1I5CBA8"/>
<evidence type="ECO:0000313" key="9">
    <source>
        <dbReference type="EMBL" id="SFN83921.1"/>
    </source>
</evidence>
<dbReference type="SUPFAM" id="SSF51011">
    <property type="entry name" value="Glycosyl hydrolase domain"/>
    <property type="match status" value="1"/>
</dbReference>
<evidence type="ECO:0000259" key="4">
    <source>
        <dbReference type="Pfam" id="PF01055"/>
    </source>
</evidence>
<dbReference type="Gene3D" id="3.20.20.80">
    <property type="entry name" value="Glycosidases"/>
    <property type="match status" value="1"/>
</dbReference>
<dbReference type="Pfam" id="PF21365">
    <property type="entry name" value="Glyco_hydro_31_3rd"/>
    <property type="match status" value="1"/>
</dbReference>
<dbReference type="GO" id="GO:0005975">
    <property type="term" value="P:carbohydrate metabolic process"/>
    <property type="evidence" value="ECO:0007669"/>
    <property type="project" value="InterPro"/>
</dbReference>
<dbReference type="PANTHER" id="PTHR43863:SF2">
    <property type="entry name" value="MALTASE-GLUCOAMYLASE"/>
    <property type="match status" value="1"/>
</dbReference>
<dbReference type="Gene3D" id="2.60.40.1760">
    <property type="entry name" value="glycosyl hydrolase (family 31)"/>
    <property type="match status" value="1"/>
</dbReference>
<evidence type="ECO:0000256" key="1">
    <source>
        <dbReference type="ARBA" id="ARBA00007806"/>
    </source>
</evidence>
<dbReference type="Gene3D" id="2.60.40.1180">
    <property type="entry name" value="Golgi alpha-mannosidase II"/>
    <property type="match status" value="2"/>
</dbReference>
<gene>
    <name evidence="8" type="ORF">SAMN04487924_1424</name>
    <name evidence="9" type="ORF">SAMN05216250_1494</name>
</gene>
<dbReference type="InterPro" id="IPR011013">
    <property type="entry name" value="Gal_mutarotase_sf_dom"/>
</dbReference>
<dbReference type="PROSITE" id="PS51257">
    <property type="entry name" value="PROKAR_LIPOPROTEIN"/>
    <property type="match status" value="1"/>
</dbReference>
<dbReference type="RefSeq" id="WP_074708721.1">
    <property type="nucleotide sequence ID" value="NZ_FNRP01000042.1"/>
</dbReference>
<dbReference type="EMBL" id="FNRP01000042">
    <property type="protein sequence ID" value="SEB16148.1"/>
    <property type="molecule type" value="Genomic_DNA"/>
</dbReference>
<keyword evidence="3" id="KW-0732">Signal</keyword>
<dbReference type="GO" id="GO:0004553">
    <property type="term" value="F:hydrolase activity, hydrolyzing O-glycosyl compounds"/>
    <property type="evidence" value="ECO:0007669"/>
    <property type="project" value="InterPro"/>
</dbReference>
<dbReference type="SUPFAM" id="SSF51445">
    <property type="entry name" value="(Trans)glycosidases"/>
    <property type="match status" value="1"/>
</dbReference>
<dbReference type="InterPro" id="IPR013780">
    <property type="entry name" value="Glyco_hydro_b"/>
</dbReference>
<feature type="domain" description="DUF5110" evidence="6">
    <location>
        <begin position="695"/>
        <end position="762"/>
    </location>
</feature>
<dbReference type="CDD" id="cd06591">
    <property type="entry name" value="GH31_xylosidase_XylS"/>
    <property type="match status" value="1"/>
</dbReference>
<evidence type="ECO:0000259" key="5">
    <source>
        <dbReference type="Pfam" id="PF13802"/>
    </source>
</evidence>
<dbReference type="PANTHER" id="PTHR43863">
    <property type="entry name" value="HYDROLASE, PUTATIVE (AFU_ORTHOLOGUE AFUA_1G03140)-RELATED"/>
    <property type="match status" value="1"/>
</dbReference>
<dbReference type="InterPro" id="IPR025887">
    <property type="entry name" value="Glyco_hydro_31_N_dom"/>
</dbReference>
<protein>
    <submittedName>
        <fullName evidence="9">Alpha-D-xyloside xylohydrolase</fullName>
    </submittedName>
</protein>
<dbReference type="InterPro" id="IPR048395">
    <property type="entry name" value="Glyco_hydro_31_C"/>
</dbReference>
<proteinExistence type="inferred from homology"/>
<feature type="domain" description="Glycosyl hydrolase family 31 C-terminal" evidence="7">
    <location>
        <begin position="590"/>
        <end position="679"/>
    </location>
</feature>
<feature type="domain" description="Glycoside hydrolase family 31 N-terminal" evidence="5">
    <location>
        <begin position="39"/>
        <end position="203"/>
    </location>
</feature>
<keyword evidence="2" id="KW-0326">Glycosidase</keyword>
<dbReference type="GO" id="GO:0030246">
    <property type="term" value="F:carbohydrate binding"/>
    <property type="evidence" value="ECO:0007669"/>
    <property type="project" value="InterPro"/>
</dbReference>
<dbReference type="Proteomes" id="UP000183766">
    <property type="component" value="Unassembled WGS sequence"/>
</dbReference>
<dbReference type="EMBL" id="FOUM01000049">
    <property type="protein sequence ID" value="SFN83921.1"/>
    <property type="molecule type" value="Genomic_DNA"/>
</dbReference>
<dbReference type="SUPFAM" id="SSF74650">
    <property type="entry name" value="Galactose mutarotase-like"/>
    <property type="match status" value="1"/>
</dbReference>
<feature type="chain" id="PRO_5010473328" evidence="3">
    <location>
        <begin position="26"/>
        <end position="785"/>
    </location>
</feature>
<dbReference type="Proteomes" id="UP000183040">
    <property type="component" value="Unassembled WGS sequence"/>
</dbReference>
<dbReference type="Pfam" id="PF01055">
    <property type="entry name" value="Glyco_hydro_31_2nd"/>
    <property type="match status" value="1"/>
</dbReference>
<evidence type="ECO:0000256" key="2">
    <source>
        <dbReference type="RuleBase" id="RU361185"/>
    </source>
</evidence>
<dbReference type="InterPro" id="IPR000322">
    <property type="entry name" value="Glyco_hydro_31_TIM"/>
</dbReference>
<reference evidence="10 11" key="1">
    <citation type="submission" date="2016-10" db="EMBL/GenBank/DDBJ databases">
        <authorList>
            <person name="de Groot N.N."/>
        </authorList>
    </citation>
    <scope>NUCLEOTIDE SEQUENCE [LARGE SCALE GENOMIC DNA]</scope>
    <source>
        <strain evidence="9 11">NLAE-zl-C202</strain>
        <strain evidence="8 10">NLAE-zl-G339</strain>
    </source>
</reference>
<accession>A0A1I5CBA8</accession>
<evidence type="ECO:0000256" key="3">
    <source>
        <dbReference type="SAM" id="SignalP"/>
    </source>
</evidence>
<evidence type="ECO:0000259" key="7">
    <source>
        <dbReference type="Pfam" id="PF21365"/>
    </source>
</evidence>
<feature type="domain" description="Glycoside hydrolase family 31 TIM barrel" evidence="4">
    <location>
        <begin position="244"/>
        <end position="580"/>
    </location>
</feature>
<dbReference type="Pfam" id="PF13802">
    <property type="entry name" value="Gal_mutarotas_2"/>
    <property type="match status" value="1"/>
</dbReference>
<dbReference type="CDD" id="cd14752">
    <property type="entry name" value="GH31_N"/>
    <property type="match status" value="1"/>
</dbReference>
<keyword evidence="2 9" id="KW-0378">Hydrolase</keyword>
<comment type="similarity">
    <text evidence="1 2">Belongs to the glycosyl hydrolase 31 family.</text>
</comment>
<name>A0A1I5CBA8_9BACE</name>
<evidence type="ECO:0000259" key="6">
    <source>
        <dbReference type="Pfam" id="PF17137"/>
    </source>
</evidence>
<feature type="signal peptide" evidence="3">
    <location>
        <begin position="1"/>
        <end position="25"/>
    </location>
</feature>
<evidence type="ECO:0000313" key="10">
    <source>
        <dbReference type="Proteomes" id="UP000183040"/>
    </source>
</evidence>
<evidence type="ECO:0000313" key="8">
    <source>
        <dbReference type="EMBL" id="SEB16148.1"/>
    </source>
</evidence>
<dbReference type="InterPro" id="IPR017853">
    <property type="entry name" value="GH"/>
</dbReference>
<sequence>MKSLKNWLLVLSVLSCFGCSSPVHEDGRGCAFVSDSIQYRVEFMSEGCVRILSFPEGDTLVTKRLVVDSEKPAFKDYKWKDTGQQLIFSTRELSVVFDKEDAAFTFQEVSTGKLLLKEKEAKKARHFKRSVAGGEQCLEVTQRFVPTDDEAIYGLGQYQNGIMNYRGKSVLLLQANMDIVNPFLISTNGYGILWDNYSSTKFEDTKEGYSFTSEVGDASDYYFVYGKNMDEVVAGYRELTGDVPMFGKWVYGFWQSKERYKSFDELKAVVKEYRKRGIPLDNIVQDWEYWGDKPHWNSLTFHPANFDHPRQVIEELHQQDHVHFMLSVWPGFGPETAVYQSLDSIGALFSEPTWAGYKVFDAYNPAARDIFWQYLKKGLYDMGVDAWWMDATEPSFRDGFTQLKQEERTKAAGNTYLGSFHRYLNTYSLEMLKDFYQRLRAESDQKRIFILTRSAFASQQHYGTAVWSGDVSASWGNMHKQLVAGLNLSMSGIPYWTSDTGGFFVTERDAKYPDGLESNDYKELYSRWFQFSAFTPVFRAHGTNVPREVWQFGEKGTPSYDNQVKYIHLRYRLLPYVYSMSYQVTANNYTLLRGLAMDFTTDTRTFDIDNAYMFGTSLLVRPVFHPQSEEKNISVYLPEHNGGYWYDFWTGKAFEGGREQMQANTLDILPLYVKAGSILPLAEVKQYVMEYPDRELELRIYGGADASFLWYEDEGDSYRYEDGVCSKVPMQWKDSERTLTIGLREGSYPGMPEQVKMRVKLYLPDGAALESKECVYTGREVKIKF</sequence>
<dbReference type="InterPro" id="IPR033403">
    <property type="entry name" value="DUF5110"/>
</dbReference>
<dbReference type="Pfam" id="PF17137">
    <property type="entry name" value="DUF5110"/>
    <property type="match status" value="1"/>
</dbReference>
<evidence type="ECO:0000313" key="11">
    <source>
        <dbReference type="Proteomes" id="UP000183766"/>
    </source>
</evidence>
<organism evidence="9 11">
    <name type="scientific">Bacteroides xylanisolvens</name>
    <dbReference type="NCBI Taxonomy" id="371601"/>
    <lineage>
        <taxon>Bacteria</taxon>
        <taxon>Pseudomonadati</taxon>
        <taxon>Bacteroidota</taxon>
        <taxon>Bacteroidia</taxon>
        <taxon>Bacteroidales</taxon>
        <taxon>Bacteroidaceae</taxon>
        <taxon>Bacteroides</taxon>
    </lineage>
</organism>